<dbReference type="EMBL" id="SNRW01000571">
    <property type="protein sequence ID" value="KAA6400378.1"/>
    <property type="molecule type" value="Genomic_DNA"/>
</dbReference>
<feature type="compositionally biased region" description="Basic and acidic residues" evidence="1">
    <location>
        <begin position="105"/>
        <end position="122"/>
    </location>
</feature>
<accession>A0A5J4WZ29</accession>
<feature type="region of interest" description="Disordered" evidence="1">
    <location>
        <begin position="101"/>
        <end position="122"/>
    </location>
</feature>
<organism evidence="2 3">
    <name type="scientific">Streblomastix strix</name>
    <dbReference type="NCBI Taxonomy" id="222440"/>
    <lineage>
        <taxon>Eukaryota</taxon>
        <taxon>Metamonada</taxon>
        <taxon>Preaxostyla</taxon>
        <taxon>Oxymonadida</taxon>
        <taxon>Streblomastigidae</taxon>
        <taxon>Streblomastix</taxon>
    </lineage>
</organism>
<gene>
    <name evidence="2" type="ORF">EZS28_004092</name>
</gene>
<proteinExistence type="predicted"/>
<name>A0A5J4WZ29_9EUKA</name>
<dbReference type="Proteomes" id="UP000324800">
    <property type="component" value="Unassembled WGS sequence"/>
</dbReference>
<evidence type="ECO:0000256" key="1">
    <source>
        <dbReference type="SAM" id="MobiDB-lite"/>
    </source>
</evidence>
<reference evidence="2 3" key="1">
    <citation type="submission" date="2019-03" db="EMBL/GenBank/DDBJ databases">
        <title>Single cell metagenomics reveals metabolic interactions within the superorganism composed of flagellate Streblomastix strix and complex community of Bacteroidetes bacteria on its surface.</title>
        <authorList>
            <person name="Treitli S.C."/>
            <person name="Kolisko M."/>
            <person name="Husnik F."/>
            <person name="Keeling P."/>
            <person name="Hampl V."/>
        </authorList>
    </citation>
    <scope>NUCLEOTIDE SEQUENCE [LARGE SCALE GENOMIC DNA]</scope>
    <source>
        <strain evidence="2">ST1C</strain>
    </source>
</reference>
<dbReference type="AlphaFoldDB" id="A0A5J4WZ29"/>
<protein>
    <submittedName>
        <fullName evidence="2">Uncharacterized protein</fullName>
    </submittedName>
</protein>
<evidence type="ECO:0000313" key="3">
    <source>
        <dbReference type="Proteomes" id="UP000324800"/>
    </source>
</evidence>
<evidence type="ECO:0000313" key="2">
    <source>
        <dbReference type="EMBL" id="KAA6400378.1"/>
    </source>
</evidence>
<comment type="caution">
    <text evidence="2">The sequence shown here is derived from an EMBL/GenBank/DDBJ whole genome shotgun (WGS) entry which is preliminary data.</text>
</comment>
<sequence>MPKEAPYGPYFPNVAGAQFSQQSKMDIMMRQLIDSFKIDVDYASMSDEMLMAAFKTTKHFIDNEKILYCDDFSIKRGFFAYKQCAAQWLAMKLEREKAFTPQVDADERQSNPRDDSAVRSEQMKLDRRITLPEGYRANIPALGDDFDISETDVNDENYELGEQMMEVVYQSPYTRRTVAKGPIDGDYVTFRVREMEEMVRLTKSSPSYLFCRQVPKK</sequence>